<dbReference type="Proteomes" id="UP000648801">
    <property type="component" value="Unassembled WGS sequence"/>
</dbReference>
<comment type="caution">
    <text evidence="1">The sequence shown here is derived from an EMBL/GenBank/DDBJ whole genome shotgun (WGS) entry which is preliminary data.</text>
</comment>
<dbReference type="AlphaFoldDB" id="A0A916W508"/>
<sequence>MLVTVTGGKVGSASDNSAIMLATAPGACNQITASAQFVVNEVTTTATVYALSQFLDASGGYGASSTNAKGLANAVATIANLVNLTTGASPGVGFPATGGSPATKINTVANLLNTCTTANSSCNQLFSATASAAGSAPTTTFGAAFNLTRNPGGNVAALYAQAAASTAFSPALTKAPADWTLFINYTGGGMNAPGALGVDSSGNVWVASYFGAASEFSPTGSPVFANGITGGGLCNSYGLAIDSSNNVWITSEQAASPPCADSVVEINSSGQFASGTKGYTSGGLNYPVAIAMDPNSTAWVIDYGNSHVTLLNSTGQPTSGTSGYTSTDFVFPVAVAIDANHNAWVANSGSTTVTEVSPDGKQFTNVSCCGSPFGLVFDESGNLWVSNFFGDSISEISSSGTVVSSGYTGGALNHPQGMAVDGAGNVWVANYRGPSITELASATSSSPGKILSPAAGFSPDASLLEAFAIAVDASGNLWVTNFGSNTLTEIVGLAAPVKTPLLGPPQAP</sequence>
<organism evidence="1 2">
    <name type="scientific">Edaphobacter acidisoli</name>
    <dbReference type="NCBI Taxonomy" id="2040573"/>
    <lineage>
        <taxon>Bacteria</taxon>
        <taxon>Pseudomonadati</taxon>
        <taxon>Acidobacteriota</taxon>
        <taxon>Terriglobia</taxon>
        <taxon>Terriglobales</taxon>
        <taxon>Acidobacteriaceae</taxon>
        <taxon>Edaphobacter</taxon>
    </lineage>
</organism>
<keyword evidence="2" id="KW-1185">Reference proteome</keyword>
<dbReference type="Gene3D" id="2.40.10.500">
    <property type="match status" value="1"/>
</dbReference>
<gene>
    <name evidence="1" type="ORF">GCM10011507_18000</name>
</gene>
<dbReference type="PANTHER" id="PTHR24104:SF25">
    <property type="entry name" value="PROTEIN LIN-41"/>
    <property type="match status" value="1"/>
</dbReference>
<protein>
    <recommendedName>
        <fullName evidence="3">SMP-30/Gluconolactonase/LRE-like region domain-containing protein</fullName>
    </recommendedName>
</protein>
<dbReference type="CDD" id="cd05819">
    <property type="entry name" value="NHL"/>
    <property type="match status" value="1"/>
</dbReference>
<dbReference type="InterPro" id="IPR011042">
    <property type="entry name" value="6-blade_b-propeller_TolB-like"/>
</dbReference>
<dbReference type="Gene3D" id="2.120.10.30">
    <property type="entry name" value="TolB, C-terminal domain"/>
    <property type="match status" value="1"/>
</dbReference>
<name>A0A916W508_9BACT</name>
<dbReference type="GO" id="GO:0008270">
    <property type="term" value="F:zinc ion binding"/>
    <property type="evidence" value="ECO:0007669"/>
    <property type="project" value="UniProtKB-KW"/>
</dbReference>
<dbReference type="InterPro" id="IPR050952">
    <property type="entry name" value="TRIM-NHL_E3_ligases"/>
</dbReference>
<proteinExistence type="predicted"/>
<dbReference type="EMBL" id="BMJB01000001">
    <property type="protein sequence ID" value="GGA66930.1"/>
    <property type="molecule type" value="Genomic_DNA"/>
</dbReference>
<evidence type="ECO:0008006" key="3">
    <source>
        <dbReference type="Google" id="ProtNLM"/>
    </source>
</evidence>
<evidence type="ECO:0000313" key="2">
    <source>
        <dbReference type="Proteomes" id="UP000648801"/>
    </source>
</evidence>
<dbReference type="SUPFAM" id="SSF63829">
    <property type="entry name" value="Calcium-dependent phosphotriesterase"/>
    <property type="match status" value="1"/>
</dbReference>
<reference evidence="1" key="1">
    <citation type="journal article" date="2014" name="Int. J. Syst. Evol. Microbiol.">
        <title>Complete genome sequence of Corynebacterium casei LMG S-19264T (=DSM 44701T), isolated from a smear-ripened cheese.</title>
        <authorList>
            <consortium name="US DOE Joint Genome Institute (JGI-PGF)"/>
            <person name="Walter F."/>
            <person name="Albersmeier A."/>
            <person name="Kalinowski J."/>
            <person name="Ruckert C."/>
        </authorList>
    </citation>
    <scope>NUCLEOTIDE SEQUENCE</scope>
    <source>
        <strain evidence="1">CGMCC 1.15447</strain>
    </source>
</reference>
<accession>A0A916W508</accession>
<reference evidence="1" key="2">
    <citation type="submission" date="2020-09" db="EMBL/GenBank/DDBJ databases">
        <authorList>
            <person name="Sun Q."/>
            <person name="Zhou Y."/>
        </authorList>
    </citation>
    <scope>NUCLEOTIDE SEQUENCE</scope>
    <source>
        <strain evidence="1">CGMCC 1.15447</strain>
    </source>
</reference>
<evidence type="ECO:0000313" key="1">
    <source>
        <dbReference type="EMBL" id="GGA66930.1"/>
    </source>
</evidence>
<dbReference type="PANTHER" id="PTHR24104">
    <property type="entry name" value="E3 UBIQUITIN-PROTEIN LIGASE NHLRC1-RELATED"/>
    <property type="match status" value="1"/>
</dbReference>